<reference evidence="6" key="1">
    <citation type="journal article" date="2023" name="Mol. Phylogenet. Evol.">
        <title>Genome-scale phylogeny and comparative genomics of the fungal order Sordariales.</title>
        <authorList>
            <person name="Hensen N."/>
            <person name="Bonometti L."/>
            <person name="Westerberg I."/>
            <person name="Brannstrom I.O."/>
            <person name="Guillou S."/>
            <person name="Cros-Aarteil S."/>
            <person name="Calhoun S."/>
            <person name="Haridas S."/>
            <person name="Kuo A."/>
            <person name="Mondo S."/>
            <person name="Pangilinan J."/>
            <person name="Riley R."/>
            <person name="LaButti K."/>
            <person name="Andreopoulos B."/>
            <person name="Lipzen A."/>
            <person name="Chen C."/>
            <person name="Yan M."/>
            <person name="Daum C."/>
            <person name="Ng V."/>
            <person name="Clum A."/>
            <person name="Steindorff A."/>
            <person name="Ohm R.A."/>
            <person name="Martin F."/>
            <person name="Silar P."/>
            <person name="Natvig D.O."/>
            <person name="Lalanne C."/>
            <person name="Gautier V."/>
            <person name="Ament-Velasquez S.L."/>
            <person name="Kruys A."/>
            <person name="Hutchinson M.I."/>
            <person name="Powell A.J."/>
            <person name="Barry K."/>
            <person name="Miller A.N."/>
            <person name="Grigoriev I.V."/>
            <person name="Debuchy R."/>
            <person name="Gladieux P."/>
            <person name="Hiltunen Thoren M."/>
            <person name="Johannesson H."/>
        </authorList>
    </citation>
    <scope>NUCLEOTIDE SEQUENCE</scope>
    <source>
        <strain evidence="6">CBS 141.50</strain>
    </source>
</reference>
<evidence type="ECO:0000313" key="7">
    <source>
        <dbReference type="Proteomes" id="UP001302676"/>
    </source>
</evidence>
<feature type="region of interest" description="Disordered" evidence="4">
    <location>
        <begin position="105"/>
        <end position="203"/>
    </location>
</feature>
<feature type="compositionally biased region" description="Low complexity" evidence="4">
    <location>
        <begin position="105"/>
        <end position="122"/>
    </location>
</feature>
<evidence type="ECO:0000256" key="1">
    <source>
        <dbReference type="ARBA" id="ARBA00023016"/>
    </source>
</evidence>
<dbReference type="RefSeq" id="XP_062636519.1">
    <property type="nucleotide sequence ID" value="XM_062777392.1"/>
</dbReference>
<sequence length="256" mass="28655">MSFFLPISDDFNAGLFQLLNEIETQQNKSANHCPAFVAPAQFRQKARQCQPRRATIHPNWDVRETENAYELYGELPGVERENLNIEFPGHETIVISGHVERNYGPAPTNEITAPATAPAAESTVDESKNVAEESAPVATEPEGKKSRRSSHQATVEDDPEDENNSRPSTPGSSWSEEITPAVVPQQEQAKKQQQQKPQQAQHKYWVRERSIGQFRRVFNFASRIDEDAVTANLNNGILSIVVPKAKLTAPRKIVIF</sequence>
<dbReference type="Pfam" id="PF00011">
    <property type="entry name" value="HSP20"/>
    <property type="match status" value="1"/>
</dbReference>
<feature type="compositionally biased region" description="Low complexity" evidence="4">
    <location>
        <begin position="184"/>
        <end position="201"/>
    </location>
</feature>
<name>A0AAN6V1I4_9PEZI</name>
<dbReference type="EMBL" id="MU853589">
    <property type="protein sequence ID" value="KAK4143148.1"/>
    <property type="molecule type" value="Genomic_DNA"/>
</dbReference>
<evidence type="ECO:0000256" key="3">
    <source>
        <dbReference type="RuleBase" id="RU003616"/>
    </source>
</evidence>
<feature type="compositionally biased region" description="Polar residues" evidence="4">
    <location>
        <begin position="165"/>
        <end position="176"/>
    </location>
</feature>
<dbReference type="CDD" id="cd06464">
    <property type="entry name" value="ACD_sHsps-like"/>
    <property type="match status" value="1"/>
</dbReference>
<dbReference type="Proteomes" id="UP001302676">
    <property type="component" value="Unassembled WGS sequence"/>
</dbReference>
<accession>A0AAN6V1I4</accession>
<dbReference type="GeneID" id="87814005"/>
<dbReference type="InterPro" id="IPR002068">
    <property type="entry name" value="A-crystallin/Hsp20_dom"/>
</dbReference>
<dbReference type="InterPro" id="IPR031107">
    <property type="entry name" value="Small_HSP"/>
</dbReference>
<dbReference type="InterPro" id="IPR008978">
    <property type="entry name" value="HSP20-like_chaperone"/>
</dbReference>
<proteinExistence type="inferred from homology"/>
<evidence type="ECO:0000256" key="4">
    <source>
        <dbReference type="SAM" id="MobiDB-lite"/>
    </source>
</evidence>
<evidence type="ECO:0000256" key="2">
    <source>
        <dbReference type="PROSITE-ProRule" id="PRU00285"/>
    </source>
</evidence>
<comment type="similarity">
    <text evidence="2 3">Belongs to the small heat shock protein (HSP20) family.</text>
</comment>
<protein>
    <submittedName>
        <fullName evidence="6">HSP20-like chaperone</fullName>
    </submittedName>
</protein>
<dbReference type="PANTHER" id="PTHR11527">
    <property type="entry name" value="HEAT-SHOCK PROTEIN 20 FAMILY MEMBER"/>
    <property type="match status" value="1"/>
</dbReference>
<keyword evidence="1" id="KW-0346">Stress response</keyword>
<feature type="domain" description="SHSP" evidence="5">
    <location>
        <begin position="51"/>
        <end position="256"/>
    </location>
</feature>
<dbReference type="SUPFAM" id="SSF49764">
    <property type="entry name" value="HSP20-like chaperones"/>
    <property type="match status" value="1"/>
</dbReference>
<evidence type="ECO:0000313" key="6">
    <source>
        <dbReference type="EMBL" id="KAK4143148.1"/>
    </source>
</evidence>
<gene>
    <name evidence="6" type="ORF">C8A04DRAFT_12599</name>
</gene>
<organism evidence="6 7">
    <name type="scientific">Dichotomopilus funicola</name>
    <dbReference type="NCBI Taxonomy" id="1934379"/>
    <lineage>
        <taxon>Eukaryota</taxon>
        <taxon>Fungi</taxon>
        <taxon>Dikarya</taxon>
        <taxon>Ascomycota</taxon>
        <taxon>Pezizomycotina</taxon>
        <taxon>Sordariomycetes</taxon>
        <taxon>Sordariomycetidae</taxon>
        <taxon>Sordariales</taxon>
        <taxon>Chaetomiaceae</taxon>
        <taxon>Dichotomopilus</taxon>
    </lineage>
</organism>
<dbReference type="PROSITE" id="PS01031">
    <property type="entry name" value="SHSP"/>
    <property type="match status" value="1"/>
</dbReference>
<reference evidence="6" key="2">
    <citation type="submission" date="2023-05" db="EMBL/GenBank/DDBJ databases">
        <authorList>
            <consortium name="Lawrence Berkeley National Laboratory"/>
            <person name="Steindorff A."/>
            <person name="Hensen N."/>
            <person name="Bonometti L."/>
            <person name="Westerberg I."/>
            <person name="Brannstrom I.O."/>
            <person name="Guillou S."/>
            <person name="Cros-Aarteil S."/>
            <person name="Calhoun S."/>
            <person name="Haridas S."/>
            <person name="Kuo A."/>
            <person name="Mondo S."/>
            <person name="Pangilinan J."/>
            <person name="Riley R."/>
            <person name="Labutti K."/>
            <person name="Andreopoulos B."/>
            <person name="Lipzen A."/>
            <person name="Chen C."/>
            <person name="Yanf M."/>
            <person name="Daum C."/>
            <person name="Ng V."/>
            <person name="Clum A."/>
            <person name="Ohm R."/>
            <person name="Martin F."/>
            <person name="Silar P."/>
            <person name="Natvig D."/>
            <person name="Lalanne C."/>
            <person name="Gautier V."/>
            <person name="Ament-Velasquez S.L."/>
            <person name="Kruys A."/>
            <person name="Hutchinson M.I."/>
            <person name="Powell A.J."/>
            <person name="Barry K."/>
            <person name="Miller A.N."/>
            <person name="Grigoriev I.V."/>
            <person name="Debuchy R."/>
            <person name="Gladieux P."/>
            <person name="Thoren M.H."/>
            <person name="Johannesson H."/>
        </authorList>
    </citation>
    <scope>NUCLEOTIDE SEQUENCE</scope>
    <source>
        <strain evidence="6">CBS 141.50</strain>
    </source>
</reference>
<dbReference type="AlphaFoldDB" id="A0AAN6V1I4"/>
<dbReference type="Gene3D" id="2.60.40.790">
    <property type="match status" value="1"/>
</dbReference>
<comment type="caution">
    <text evidence="6">The sequence shown here is derived from an EMBL/GenBank/DDBJ whole genome shotgun (WGS) entry which is preliminary data.</text>
</comment>
<evidence type="ECO:0000259" key="5">
    <source>
        <dbReference type="PROSITE" id="PS01031"/>
    </source>
</evidence>
<keyword evidence="7" id="KW-1185">Reference proteome</keyword>